<proteinExistence type="predicted"/>
<dbReference type="AlphaFoldDB" id="A0A0N5A9D4"/>
<keyword evidence="1" id="KW-1185">Reference proteome</keyword>
<evidence type="ECO:0000313" key="1">
    <source>
        <dbReference type="Proteomes" id="UP000046393"/>
    </source>
</evidence>
<protein>
    <submittedName>
        <fullName evidence="2">Transposase</fullName>
    </submittedName>
</protein>
<reference evidence="2" key="1">
    <citation type="submission" date="2017-02" db="UniProtKB">
        <authorList>
            <consortium name="WormBaseParasite"/>
        </authorList>
    </citation>
    <scope>IDENTIFICATION</scope>
</reference>
<evidence type="ECO:0000313" key="2">
    <source>
        <dbReference type="WBParaSite" id="SMUV_0000070801-mRNA-1"/>
    </source>
</evidence>
<sequence>MNLIILLQLSVNFKSDHVKMMADSRLIRLAARSSVAVFYIVKSELEKLKALDALYKRSRVFLESYKKHYRSEMKKRLNQK</sequence>
<dbReference type="Proteomes" id="UP000046393">
    <property type="component" value="Unplaced"/>
</dbReference>
<accession>A0A0N5A9D4</accession>
<name>A0A0N5A9D4_9BILA</name>
<organism evidence="1 2">
    <name type="scientific">Syphacia muris</name>
    <dbReference type="NCBI Taxonomy" id="451379"/>
    <lineage>
        <taxon>Eukaryota</taxon>
        <taxon>Metazoa</taxon>
        <taxon>Ecdysozoa</taxon>
        <taxon>Nematoda</taxon>
        <taxon>Chromadorea</taxon>
        <taxon>Rhabditida</taxon>
        <taxon>Spirurina</taxon>
        <taxon>Oxyuridomorpha</taxon>
        <taxon>Oxyuroidea</taxon>
        <taxon>Oxyuridae</taxon>
        <taxon>Syphacia</taxon>
    </lineage>
</organism>
<dbReference type="WBParaSite" id="SMUV_0000070801-mRNA-1">
    <property type="protein sequence ID" value="SMUV_0000070801-mRNA-1"/>
    <property type="gene ID" value="SMUV_0000070801"/>
</dbReference>